<organism evidence="1">
    <name type="scientific">freshwater metagenome</name>
    <dbReference type="NCBI Taxonomy" id="449393"/>
    <lineage>
        <taxon>unclassified sequences</taxon>
        <taxon>metagenomes</taxon>
        <taxon>ecological metagenomes</taxon>
    </lineage>
</organism>
<proteinExistence type="predicted"/>
<protein>
    <submittedName>
        <fullName evidence="1">Unannotated protein</fullName>
    </submittedName>
</protein>
<sequence>MTAVNVSTHIEPDEVVGASVMSLTNGVYALKFGTTFWSFSTMFINKQQLTDLCRDMEVIYMTEVQGASEQDVRM</sequence>
<name>A0A6J7ELZ4_9ZZZZ</name>
<gene>
    <name evidence="1" type="ORF">UFOPK3472_00952</name>
</gene>
<reference evidence="1" key="1">
    <citation type="submission" date="2020-05" db="EMBL/GenBank/DDBJ databases">
        <authorList>
            <person name="Chiriac C."/>
            <person name="Salcher M."/>
            <person name="Ghai R."/>
            <person name="Kavagutti S V."/>
        </authorList>
    </citation>
    <scope>NUCLEOTIDE SEQUENCE</scope>
</reference>
<accession>A0A6J7ELZ4</accession>
<evidence type="ECO:0000313" key="1">
    <source>
        <dbReference type="EMBL" id="CAB4884076.1"/>
    </source>
</evidence>
<dbReference type="AlphaFoldDB" id="A0A6J7ELZ4"/>
<dbReference type="EMBL" id="CAFBLX010000044">
    <property type="protein sequence ID" value="CAB4884076.1"/>
    <property type="molecule type" value="Genomic_DNA"/>
</dbReference>